<dbReference type="SUPFAM" id="SSF53335">
    <property type="entry name" value="S-adenosyl-L-methionine-dependent methyltransferases"/>
    <property type="match status" value="1"/>
</dbReference>
<dbReference type="InterPro" id="IPR029063">
    <property type="entry name" value="SAM-dependent_MTases_sf"/>
</dbReference>
<dbReference type="RefSeq" id="WP_137816278.1">
    <property type="nucleotide sequence ID" value="NZ_BJFL01000039.1"/>
</dbReference>
<accession>A0A4D4J912</accession>
<name>A0A4D4J912_9PSEU</name>
<proteinExistence type="predicted"/>
<dbReference type="PIRSF" id="PIRSF017393">
    <property type="entry name" value="MTase_SAV2177"/>
    <property type="match status" value="1"/>
</dbReference>
<gene>
    <name evidence="1" type="ORF">GTS_49480</name>
</gene>
<dbReference type="Proteomes" id="UP000298860">
    <property type="component" value="Unassembled WGS sequence"/>
</dbReference>
<reference evidence="2" key="1">
    <citation type="submission" date="2019-04" db="EMBL/GenBank/DDBJ databases">
        <title>Draft genome sequence of Pseudonocardiaceae bacterium SL3-2-4.</title>
        <authorList>
            <person name="Ningsih F."/>
            <person name="Yokota A."/>
            <person name="Sakai Y."/>
            <person name="Nanatani K."/>
            <person name="Yabe S."/>
            <person name="Oetari A."/>
            <person name="Sjamsuridzal W."/>
        </authorList>
    </citation>
    <scope>NUCLEOTIDE SEQUENCE [LARGE SCALE GENOMIC DNA]</scope>
    <source>
        <strain evidence="2">SL3-2-4</strain>
    </source>
</reference>
<evidence type="ECO:0008006" key="3">
    <source>
        <dbReference type="Google" id="ProtNLM"/>
    </source>
</evidence>
<organism evidence="1 2">
    <name type="scientific">Gandjariella thermophila</name>
    <dbReference type="NCBI Taxonomy" id="1931992"/>
    <lineage>
        <taxon>Bacteria</taxon>
        <taxon>Bacillati</taxon>
        <taxon>Actinomycetota</taxon>
        <taxon>Actinomycetes</taxon>
        <taxon>Pseudonocardiales</taxon>
        <taxon>Pseudonocardiaceae</taxon>
        <taxon>Gandjariella</taxon>
    </lineage>
</organism>
<protein>
    <recommendedName>
        <fullName evidence="3">S-adenosyl methyltransferase</fullName>
    </recommendedName>
</protein>
<dbReference type="AlphaFoldDB" id="A0A4D4J912"/>
<dbReference type="EMBL" id="BJFL01000039">
    <property type="protein sequence ID" value="GDY33315.1"/>
    <property type="molecule type" value="Genomic_DNA"/>
</dbReference>
<evidence type="ECO:0000313" key="2">
    <source>
        <dbReference type="Proteomes" id="UP000298860"/>
    </source>
</evidence>
<dbReference type="Pfam" id="PF04672">
    <property type="entry name" value="Methyltransf_19"/>
    <property type="match status" value="1"/>
</dbReference>
<sequence>MNTRERWVPADVDVGRPSPARVYDYLLGGAHNFAVDRALGDQLIAAQPNARRSAQQNRAFLRRAVLFQVNAGIRQFLDIGSGIPTVGNVHEIAQRVAPDARVVYVDRQEGAVAHGRLLLDGNDGAAVVRADLCEPDEVLDAPETRRLLDFDQPIGLLMTWVLHYVPPERDPVGLLARYREALAPGSWLTLSHVAADVMPDRVAAVAEALSRSEDPVFPRTYDEILGLFAGFEVVAPGVVPAPLWRPERPADAAGARERCGIYAGVGRRT</sequence>
<dbReference type="InterPro" id="IPR006764">
    <property type="entry name" value="SAM_dep_MeTrfase_SAV2177_type"/>
</dbReference>
<comment type="caution">
    <text evidence="1">The sequence shown here is derived from an EMBL/GenBank/DDBJ whole genome shotgun (WGS) entry which is preliminary data.</text>
</comment>
<dbReference type="Gene3D" id="3.40.50.150">
    <property type="entry name" value="Vaccinia Virus protein VP39"/>
    <property type="match status" value="1"/>
</dbReference>
<evidence type="ECO:0000313" key="1">
    <source>
        <dbReference type="EMBL" id="GDY33315.1"/>
    </source>
</evidence>
<dbReference type="OrthoDB" id="5175904at2"/>
<keyword evidence="2" id="KW-1185">Reference proteome</keyword>